<dbReference type="Proteomes" id="UP000035265">
    <property type="component" value="Unassembled WGS sequence"/>
</dbReference>
<gene>
    <name evidence="3" type="ORF">FB00_04735</name>
</gene>
<comment type="caution">
    <text evidence="3">The sequence shown here is derived from an EMBL/GenBank/DDBJ whole genome shotgun (WGS) entry which is preliminary data.</text>
</comment>
<dbReference type="EMBL" id="JNBQ01000003">
    <property type="protein sequence ID" value="KLN35595.1"/>
    <property type="molecule type" value="Genomic_DNA"/>
</dbReference>
<feature type="transmembrane region" description="Helical" evidence="2">
    <location>
        <begin position="107"/>
        <end position="126"/>
    </location>
</feature>
<protein>
    <submittedName>
        <fullName evidence="3">Membrane protein</fullName>
    </submittedName>
</protein>
<proteinExistence type="predicted"/>
<organism evidence="3 4">
    <name type="scientific">Cellulosimicrobium funkei</name>
    <dbReference type="NCBI Taxonomy" id="264251"/>
    <lineage>
        <taxon>Bacteria</taxon>
        <taxon>Bacillati</taxon>
        <taxon>Actinomycetota</taxon>
        <taxon>Actinomycetes</taxon>
        <taxon>Micrococcales</taxon>
        <taxon>Promicromonosporaceae</taxon>
        <taxon>Cellulosimicrobium</taxon>
    </lineage>
</organism>
<keyword evidence="4" id="KW-1185">Reference proteome</keyword>
<accession>A0A0H2KQ17</accession>
<evidence type="ECO:0000256" key="1">
    <source>
        <dbReference type="SAM" id="MobiDB-lite"/>
    </source>
</evidence>
<feature type="transmembrane region" description="Helical" evidence="2">
    <location>
        <begin position="27"/>
        <end position="49"/>
    </location>
</feature>
<dbReference type="STRING" id="264251.FB00_04735"/>
<dbReference type="PATRIC" id="fig|264251.5.peg.975"/>
<feature type="region of interest" description="Disordered" evidence="1">
    <location>
        <begin position="1"/>
        <end position="23"/>
    </location>
</feature>
<feature type="transmembrane region" description="Helical" evidence="2">
    <location>
        <begin position="209"/>
        <end position="228"/>
    </location>
</feature>
<evidence type="ECO:0000313" key="3">
    <source>
        <dbReference type="EMBL" id="KLN35595.1"/>
    </source>
</evidence>
<feature type="transmembrane region" description="Helical" evidence="2">
    <location>
        <begin position="185"/>
        <end position="203"/>
    </location>
</feature>
<dbReference type="RefSeq" id="WP_047231734.1">
    <property type="nucleotide sequence ID" value="NZ_JNBQ01000003.1"/>
</dbReference>
<feature type="transmembrane region" description="Helical" evidence="2">
    <location>
        <begin position="161"/>
        <end position="178"/>
    </location>
</feature>
<sequence>MQDSSLTAPSPLAGDPTRRSRGTTPRAWAWTGVVAGVLGLVSIQSSMALGVNWEETAGDADAIVADLAGRTGTQIVFHTATIACALLVLVFAAGLKRRLDAQAPAGSLLPTVAGWGLVLVSVAGLLGSGLDTQFLFGLGDTALIVPESGAFYSDWVATIPWLWVGAGVAGVALGVAALRHAAAPRWIGVVGFVLGGLALLTGVSPLQYMAGFVGPIWLLVTALGFALGDRR</sequence>
<evidence type="ECO:0000256" key="2">
    <source>
        <dbReference type="SAM" id="Phobius"/>
    </source>
</evidence>
<reference evidence="3 4" key="1">
    <citation type="submission" date="2014-05" db="EMBL/GenBank/DDBJ databases">
        <title>Cellulosimicrobium funkei U11 genome.</title>
        <authorList>
            <person name="Hu C."/>
            <person name="Gong Y."/>
            <person name="Wan W."/>
            <person name="Jiang M."/>
        </authorList>
    </citation>
    <scope>NUCLEOTIDE SEQUENCE [LARGE SCALE GENOMIC DNA]</scope>
    <source>
        <strain evidence="3 4">U11</strain>
    </source>
</reference>
<keyword evidence="2" id="KW-0812">Transmembrane</keyword>
<dbReference type="AlphaFoldDB" id="A0A0H2KQ17"/>
<name>A0A0H2KQ17_9MICO</name>
<evidence type="ECO:0000313" key="4">
    <source>
        <dbReference type="Proteomes" id="UP000035265"/>
    </source>
</evidence>
<feature type="transmembrane region" description="Helical" evidence="2">
    <location>
        <begin position="75"/>
        <end position="95"/>
    </location>
</feature>
<keyword evidence="2" id="KW-1133">Transmembrane helix</keyword>
<keyword evidence="2" id="KW-0472">Membrane</keyword>